<protein>
    <submittedName>
        <fullName evidence="1">Uncharacterized protein</fullName>
    </submittedName>
</protein>
<reference evidence="1" key="1">
    <citation type="submission" date="2016-05" db="EMBL/GenBank/DDBJ databases">
        <authorList>
            <person name="Lavstsen T."/>
            <person name="Jespersen J.S."/>
        </authorList>
    </citation>
    <scope>NUCLEOTIDE SEQUENCE</scope>
    <source>
        <tissue evidence="1">Brain</tissue>
    </source>
</reference>
<name>A0A1A8QBT4_9TELE</name>
<feature type="non-terminal residue" evidence="1">
    <location>
        <position position="1"/>
    </location>
</feature>
<evidence type="ECO:0000313" key="1">
    <source>
        <dbReference type="EMBL" id="SBR91265.1"/>
    </source>
</evidence>
<accession>A0A1A8QBT4</accession>
<feature type="non-terminal residue" evidence="1">
    <location>
        <position position="76"/>
    </location>
</feature>
<organism evidence="1">
    <name type="scientific">Nothobranchius rachovii</name>
    <name type="common">bluefin notho</name>
    <dbReference type="NCBI Taxonomy" id="451742"/>
    <lineage>
        <taxon>Eukaryota</taxon>
        <taxon>Metazoa</taxon>
        <taxon>Chordata</taxon>
        <taxon>Craniata</taxon>
        <taxon>Vertebrata</taxon>
        <taxon>Euteleostomi</taxon>
        <taxon>Actinopterygii</taxon>
        <taxon>Neopterygii</taxon>
        <taxon>Teleostei</taxon>
        <taxon>Neoteleostei</taxon>
        <taxon>Acanthomorphata</taxon>
        <taxon>Ovalentaria</taxon>
        <taxon>Atherinomorphae</taxon>
        <taxon>Cyprinodontiformes</taxon>
        <taxon>Nothobranchiidae</taxon>
        <taxon>Nothobranchius</taxon>
    </lineage>
</organism>
<dbReference type="AlphaFoldDB" id="A0A1A8QBT4"/>
<proteinExistence type="predicted"/>
<gene>
    <name evidence="1" type="primary">Nfu_g_1_012528</name>
</gene>
<reference evidence="1" key="2">
    <citation type="submission" date="2016-06" db="EMBL/GenBank/DDBJ databases">
        <title>The genome of a short-lived fish provides insights into sex chromosome evolution and the genetic control of aging.</title>
        <authorList>
            <person name="Reichwald K."/>
            <person name="Felder M."/>
            <person name="Petzold A."/>
            <person name="Koch P."/>
            <person name="Groth M."/>
            <person name="Platzer M."/>
        </authorList>
    </citation>
    <scope>NUCLEOTIDE SEQUENCE</scope>
    <source>
        <tissue evidence="1">Brain</tissue>
    </source>
</reference>
<dbReference type="EMBL" id="HAEH01011054">
    <property type="protein sequence ID" value="SBR91265.1"/>
    <property type="molecule type" value="Transcribed_RNA"/>
</dbReference>
<sequence>ATTNSSSQIEPELVEPPFWNLHDENADCTTQLNMDSALKRLKAIQRRCSCIHGDASLCQRKILLLVVLNNQPGFHL</sequence>